<accession>A0A067W587</accession>
<dbReference type="Proteomes" id="UP000027015">
    <property type="component" value="Unassembled WGS sequence"/>
</dbReference>
<dbReference type="AlphaFoldDB" id="A0A067W587"/>
<dbReference type="PROSITE" id="PS51857">
    <property type="entry name" value="CSD_2"/>
    <property type="match status" value="2"/>
</dbReference>
<dbReference type="InterPro" id="IPR002059">
    <property type="entry name" value="CSP_DNA-bd"/>
</dbReference>
<dbReference type="InterPro" id="IPR011129">
    <property type="entry name" value="CSD"/>
</dbReference>
<evidence type="ECO:0000313" key="2">
    <source>
        <dbReference type="EMBL" id="KEC55070.1"/>
    </source>
</evidence>
<gene>
    <name evidence="2" type="ORF">O9A_00950</name>
</gene>
<proteinExistence type="predicted"/>
<evidence type="ECO:0000259" key="1">
    <source>
        <dbReference type="PROSITE" id="PS51857"/>
    </source>
</evidence>
<dbReference type="eggNOG" id="COG1278">
    <property type="taxonomic scope" value="Bacteria"/>
</dbReference>
<dbReference type="EMBL" id="AHPL01000008">
    <property type="protein sequence ID" value="KEC55070.1"/>
    <property type="molecule type" value="Genomic_DNA"/>
</dbReference>
<dbReference type="SMART" id="SM00357">
    <property type="entry name" value="CSP"/>
    <property type="match status" value="2"/>
</dbReference>
<evidence type="ECO:0000313" key="3">
    <source>
        <dbReference type="Proteomes" id="UP000027015"/>
    </source>
</evidence>
<organism evidence="2 3">
    <name type="scientific">Bartonella koehlerae C-29</name>
    <dbReference type="NCBI Taxonomy" id="1134510"/>
    <lineage>
        <taxon>Bacteria</taxon>
        <taxon>Pseudomonadati</taxon>
        <taxon>Pseudomonadota</taxon>
        <taxon>Alphaproteobacteria</taxon>
        <taxon>Hyphomicrobiales</taxon>
        <taxon>Bartonellaceae</taxon>
        <taxon>Bartonella</taxon>
    </lineage>
</organism>
<dbReference type="PATRIC" id="fig|1134510.3.peg.1086"/>
<sequence length="245" mass="26927">MIKHFLDLWVNVNIENTTIWGNLNLGACVLIQSQCLLTHEESMSCNLPTGSRFIMASKDALKGCSLSEDSIGACGEIIEISGVIKWFDGSKGYGFIVPDLPNYPDILLHVTVMRRDGFQTALEGAKVVCAVEKTERGLKCVQVKSIDCSSAIHPAEVPARTHVVVTPESGLERAIVKWFNRDKGFGFLSRGQGTEDIFVHMETLRRFGLAELRSGQVVLVRFGKGEKGLMTAEIYPDVGIPFATH</sequence>
<dbReference type="Pfam" id="PF00313">
    <property type="entry name" value="CSD"/>
    <property type="match status" value="2"/>
</dbReference>
<protein>
    <recommendedName>
        <fullName evidence="1">CSD domain-containing protein</fullName>
    </recommendedName>
</protein>
<dbReference type="PRINTS" id="PR00050">
    <property type="entry name" value="COLDSHOCK"/>
</dbReference>
<dbReference type="STRING" id="1134510.O9A_00950"/>
<feature type="domain" description="CSD" evidence="1">
    <location>
        <begin position="79"/>
        <end position="145"/>
    </location>
</feature>
<dbReference type="GO" id="GO:0005829">
    <property type="term" value="C:cytosol"/>
    <property type="evidence" value="ECO:0007669"/>
    <property type="project" value="UniProtKB-ARBA"/>
</dbReference>
<comment type="caution">
    <text evidence="2">The sequence shown here is derived from an EMBL/GenBank/DDBJ whole genome shotgun (WGS) entry which is preliminary data.</text>
</comment>
<dbReference type="Gene3D" id="2.40.50.140">
    <property type="entry name" value="Nucleic acid-binding proteins"/>
    <property type="match status" value="2"/>
</dbReference>
<keyword evidence="3" id="KW-1185">Reference proteome</keyword>
<dbReference type="CDD" id="cd04458">
    <property type="entry name" value="CSP_CDS"/>
    <property type="match status" value="2"/>
</dbReference>
<dbReference type="GO" id="GO:0003676">
    <property type="term" value="F:nucleic acid binding"/>
    <property type="evidence" value="ECO:0007669"/>
    <property type="project" value="InterPro"/>
</dbReference>
<reference evidence="2 3" key="1">
    <citation type="submission" date="2012-04" db="EMBL/GenBank/DDBJ databases">
        <title>The Genome Sequence of Bartonella koehlerae C-29.</title>
        <authorList>
            <consortium name="The Broad Institute Genome Sequencing Platform"/>
            <consortium name="The Broad Institute Genome Sequencing Center for Infectious Disease"/>
            <person name="Feldgarden M."/>
            <person name="Kirby J."/>
            <person name="Kosoy M."/>
            <person name="Birtles R."/>
            <person name="Probert W.S."/>
            <person name="Chiaraviglio L."/>
            <person name="Walker B."/>
            <person name="Young S.K."/>
            <person name="Zeng Q."/>
            <person name="Gargeya S."/>
            <person name="Fitzgerald M."/>
            <person name="Haas B."/>
            <person name="Abouelleil A."/>
            <person name="Alvarado L."/>
            <person name="Arachchi H.M."/>
            <person name="Berlin A.M."/>
            <person name="Chapman S.B."/>
            <person name="Goldberg J."/>
            <person name="Griggs A."/>
            <person name="Gujja S."/>
            <person name="Hansen M."/>
            <person name="Howarth C."/>
            <person name="Imamovic A."/>
            <person name="Larimer J."/>
            <person name="McCowen C."/>
            <person name="Montmayeur A."/>
            <person name="Murphy C."/>
            <person name="Neiman D."/>
            <person name="Pearson M."/>
            <person name="Priest M."/>
            <person name="Roberts A."/>
            <person name="Saif S."/>
            <person name="Shea T."/>
            <person name="Sisk P."/>
            <person name="Sykes S."/>
            <person name="Wortman J."/>
            <person name="Nusbaum C."/>
            <person name="Birren B."/>
        </authorList>
    </citation>
    <scope>NUCLEOTIDE SEQUENCE [LARGE SCALE GENOMIC DNA]</scope>
    <source>
        <strain evidence="2 3">C-29</strain>
    </source>
</reference>
<dbReference type="InterPro" id="IPR050181">
    <property type="entry name" value="Cold_shock_domain"/>
</dbReference>
<dbReference type="HOGENOM" id="CLU_097141_2_0_5"/>
<dbReference type="PANTHER" id="PTHR11544">
    <property type="entry name" value="COLD SHOCK DOMAIN CONTAINING PROTEINS"/>
    <property type="match status" value="1"/>
</dbReference>
<dbReference type="SUPFAM" id="SSF50249">
    <property type="entry name" value="Nucleic acid-binding proteins"/>
    <property type="match status" value="2"/>
</dbReference>
<feature type="domain" description="CSD" evidence="1">
    <location>
        <begin position="171"/>
        <end position="236"/>
    </location>
</feature>
<name>A0A067W587_9HYPH</name>
<dbReference type="InterPro" id="IPR012340">
    <property type="entry name" value="NA-bd_OB-fold"/>
</dbReference>